<name>A0A978UK48_ZIZJJ</name>
<organism evidence="2 3">
    <name type="scientific">Ziziphus jujuba var. spinosa</name>
    <dbReference type="NCBI Taxonomy" id="714518"/>
    <lineage>
        <taxon>Eukaryota</taxon>
        <taxon>Viridiplantae</taxon>
        <taxon>Streptophyta</taxon>
        <taxon>Embryophyta</taxon>
        <taxon>Tracheophyta</taxon>
        <taxon>Spermatophyta</taxon>
        <taxon>Magnoliopsida</taxon>
        <taxon>eudicotyledons</taxon>
        <taxon>Gunneridae</taxon>
        <taxon>Pentapetalae</taxon>
        <taxon>rosids</taxon>
        <taxon>fabids</taxon>
        <taxon>Rosales</taxon>
        <taxon>Rhamnaceae</taxon>
        <taxon>Paliureae</taxon>
        <taxon>Ziziphus</taxon>
    </lineage>
</organism>
<dbReference type="EMBL" id="JAEACU010000010">
    <property type="protein sequence ID" value="KAH7515200.1"/>
    <property type="molecule type" value="Genomic_DNA"/>
</dbReference>
<dbReference type="InterPro" id="IPR023213">
    <property type="entry name" value="CAT-like_dom_sf"/>
</dbReference>
<dbReference type="PANTHER" id="PTHR31896">
    <property type="entry name" value="FAMILY REGULATORY PROTEIN, PUTATIVE (AFU_ORTHOLOGUE AFUA_3G14730)-RELATED"/>
    <property type="match status" value="1"/>
</dbReference>
<reference evidence="2" key="1">
    <citation type="journal article" date="2021" name="Front. Plant Sci.">
        <title>Chromosome-Scale Genome Assembly for Chinese Sour Jujube and Insights Into Its Genome Evolution and Domestication Signature.</title>
        <authorList>
            <person name="Shen L.-Y."/>
            <person name="Luo H."/>
            <person name="Wang X.-L."/>
            <person name="Wang X.-M."/>
            <person name="Qiu X.-J."/>
            <person name="Liu H."/>
            <person name="Zhou S.-S."/>
            <person name="Jia K.-H."/>
            <person name="Nie S."/>
            <person name="Bao Y.-T."/>
            <person name="Zhang R.-G."/>
            <person name="Yun Q.-Z."/>
            <person name="Chai Y.-H."/>
            <person name="Lu J.-Y."/>
            <person name="Li Y."/>
            <person name="Zhao S.-W."/>
            <person name="Mao J.-F."/>
            <person name="Jia S.-G."/>
            <person name="Mao Y.-M."/>
        </authorList>
    </citation>
    <scope>NUCLEOTIDE SEQUENCE</scope>
    <source>
        <strain evidence="2">AT0</strain>
        <tissue evidence="2">Leaf</tissue>
    </source>
</reference>
<accession>A0A978UK48</accession>
<evidence type="ECO:0000256" key="1">
    <source>
        <dbReference type="ARBA" id="ARBA00022679"/>
    </source>
</evidence>
<evidence type="ECO:0000313" key="3">
    <source>
        <dbReference type="Proteomes" id="UP000813462"/>
    </source>
</evidence>
<dbReference type="Proteomes" id="UP000813462">
    <property type="component" value="Unassembled WGS sequence"/>
</dbReference>
<sequence length="179" mass="19709">MKLYEAPKLTARIFRLSVETVAKLKANANAEYSTCNNSNNKKTFISSYQSVSAIETGATLVLGLLQKFSAHHPGDCNGWGVERERESVGLRGNHTISISSILVNDCTKFNISGKEFGILGKPIAFNFGDRTHMIDGYVYAYSDPDPDPTAAGDILVEVSLLPHTMRDLQADQEFMQFIS</sequence>
<dbReference type="Gene3D" id="3.30.559.10">
    <property type="entry name" value="Chloramphenicol acetyltransferase-like domain"/>
    <property type="match status" value="2"/>
</dbReference>
<dbReference type="GO" id="GO:0016740">
    <property type="term" value="F:transferase activity"/>
    <property type="evidence" value="ECO:0007669"/>
    <property type="project" value="UniProtKB-KW"/>
</dbReference>
<dbReference type="AlphaFoldDB" id="A0A978UK48"/>
<evidence type="ECO:0000313" key="2">
    <source>
        <dbReference type="EMBL" id="KAH7515200.1"/>
    </source>
</evidence>
<comment type="caution">
    <text evidence="2">The sequence shown here is derived from an EMBL/GenBank/DDBJ whole genome shotgun (WGS) entry which is preliminary data.</text>
</comment>
<gene>
    <name evidence="2" type="ORF">FEM48_Zijuj10G0001900</name>
</gene>
<proteinExistence type="predicted"/>
<dbReference type="PANTHER" id="PTHR31896:SF64">
    <property type="entry name" value="TRICHOTHECENE 3-O-ACETYLTRANSFERASE"/>
    <property type="match status" value="1"/>
</dbReference>
<keyword evidence="1" id="KW-0808">Transferase</keyword>
<dbReference type="InterPro" id="IPR051283">
    <property type="entry name" value="Sec_Metabolite_Acyltrans"/>
</dbReference>
<protein>
    <submittedName>
        <fullName evidence="2">Uncharacterized protein</fullName>
    </submittedName>
</protein>